<accession>A0A1M7NIA7</accession>
<feature type="binding site" evidence="1">
    <location>
        <position position="117"/>
    </location>
    <ligand>
        <name>Mg(2+)</name>
        <dbReference type="ChEBI" id="CHEBI:18420"/>
    </ligand>
</feature>
<evidence type="ECO:0000256" key="1">
    <source>
        <dbReference type="HAMAP-Rule" id="MF_01375"/>
    </source>
</evidence>
<comment type="catalytic activity">
    <reaction evidence="1">
        <text>phosphonoacetaldehyde + H2O = acetaldehyde + phosphate + H(+)</text>
        <dbReference type="Rhea" id="RHEA:18905"/>
        <dbReference type="ChEBI" id="CHEBI:15343"/>
        <dbReference type="ChEBI" id="CHEBI:15377"/>
        <dbReference type="ChEBI" id="CHEBI:15378"/>
        <dbReference type="ChEBI" id="CHEBI:43474"/>
        <dbReference type="ChEBI" id="CHEBI:58383"/>
        <dbReference type="EC" id="3.11.1.1"/>
    </reaction>
</comment>
<comment type="caution">
    <text evidence="1">Lacks conserved residue(s) required for the propagation of feature annotation.</text>
</comment>
<dbReference type="PANTHER" id="PTHR43434:SF19">
    <property type="entry name" value="PHOSPHONOACETALDEHYDE HYDROLASE"/>
    <property type="match status" value="1"/>
</dbReference>
<evidence type="ECO:0000313" key="2">
    <source>
        <dbReference type="EMBL" id="SHN03520.1"/>
    </source>
</evidence>
<dbReference type="GO" id="GO:0005829">
    <property type="term" value="C:cytosol"/>
    <property type="evidence" value="ECO:0007669"/>
    <property type="project" value="TreeGrafter"/>
</dbReference>
<sequence length="194" mass="22155">MIGSMEYEIEEDVDHVYEVSENSILEILDDYSEVKPYVKETISELRSNGYKIGSTTGYTDEMMHIVAKKAQENGYEPDCWYSPTSVNNYGRPYPYMIYKNMQQLNVKSVEEVIKVGDTISDIIEAKYAGILSVGVVEGSSIMALSESEYMELSEKEKELKRKEVKNIFIEGGADYTIDNLQELLGLLRRLNVKQ</sequence>
<gene>
    <name evidence="1" type="primary">phnX</name>
    <name evidence="2" type="ORF">SAMN02746066_04528</name>
</gene>
<dbReference type="EC" id="3.11.1.1" evidence="1"/>
<comment type="function">
    <text evidence="1">Involved in phosphonate degradation.</text>
</comment>
<keyword evidence="3" id="KW-1185">Reference proteome</keyword>
<dbReference type="HAMAP" id="MF_01375">
    <property type="entry name" value="PhnX"/>
    <property type="match status" value="1"/>
</dbReference>
<dbReference type="Proteomes" id="UP000184038">
    <property type="component" value="Unassembled WGS sequence"/>
</dbReference>
<dbReference type="GO" id="GO:0000287">
    <property type="term" value="F:magnesium ion binding"/>
    <property type="evidence" value="ECO:0007669"/>
    <property type="project" value="UniProtKB-UniRule"/>
</dbReference>
<dbReference type="GO" id="GO:0006281">
    <property type="term" value="P:DNA repair"/>
    <property type="evidence" value="ECO:0007669"/>
    <property type="project" value="TreeGrafter"/>
</dbReference>
<name>A0A1M7NIA7_9FIRM</name>
<comment type="similarity">
    <text evidence="1">Belongs to the HAD-like hydrolase superfamily. PhnX family.</text>
</comment>
<keyword evidence="1 2" id="KW-0378">Hydrolase</keyword>
<dbReference type="RefSeq" id="WP_073291735.1">
    <property type="nucleotide sequence ID" value="NZ_FRCP01000029.1"/>
</dbReference>
<protein>
    <recommendedName>
        <fullName evidence="1">Phosphonoacetaldehyde hydrolase</fullName>
        <shortName evidence="1">Phosphonatase</shortName>
        <ecNumber evidence="1">3.11.1.1</ecNumber>
    </recommendedName>
    <alternativeName>
        <fullName evidence="1">Phosphonoacetaldehyde phosphonohydrolase</fullName>
    </alternativeName>
</protein>
<comment type="cofactor">
    <cofactor evidence="1">
        <name>Mg(2+)</name>
        <dbReference type="ChEBI" id="CHEBI:18420"/>
    </cofactor>
    <text evidence="1">Binds 1 Mg(2+) ion per subunit.</text>
</comment>
<dbReference type="OrthoDB" id="5504491at2"/>
<dbReference type="InterPro" id="IPR023214">
    <property type="entry name" value="HAD_sf"/>
</dbReference>
<dbReference type="EMBL" id="FRCP01000029">
    <property type="protein sequence ID" value="SHN03520.1"/>
    <property type="molecule type" value="Genomic_DNA"/>
</dbReference>
<dbReference type="InterPro" id="IPR006323">
    <property type="entry name" value="Phosphonoacetald_hydro"/>
</dbReference>
<dbReference type="Gene3D" id="3.40.50.1000">
    <property type="entry name" value="HAD superfamily/HAD-like"/>
    <property type="match status" value="1"/>
</dbReference>
<keyword evidence="1" id="KW-0479">Metal-binding</keyword>
<dbReference type="GO" id="GO:0019700">
    <property type="term" value="P:organic phosphonate catabolic process"/>
    <property type="evidence" value="ECO:0007669"/>
    <property type="project" value="InterPro"/>
</dbReference>
<dbReference type="InterPro" id="IPR050155">
    <property type="entry name" value="HAD-like_hydrolase_sf"/>
</dbReference>
<dbReference type="GO" id="GO:0008967">
    <property type="term" value="F:phosphoglycolate phosphatase activity"/>
    <property type="evidence" value="ECO:0007669"/>
    <property type="project" value="TreeGrafter"/>
</dbReference>
<keyword evidence="1" id="KW-0460">Magnesium</keyword>
<comment type="subunit">
    <text evidence="1">Homodimer.</text>
</comment>
<dbReference type="AlphaFoldDB" id="A0A1M7NIA7"/>
<dbReference type="InterPro" id="IPR036412">
    <property type="entry name" value="HAD-like_sf"/>
</dbReference>
<reference evidence="2 3" key="1">
    <citation type="submission" date="2016-11" db="EMBL/GenBank/DDBJ databases">
        <authorList>
            <person name="Jaros S."/>
            <person name="Januszkiewicz K."/>
            <person name="Wedrychowicz H."/>
        </authorList>
    </citation>
    <scope>NUCLEOTIDE SEQUENCE [LARGE SCALE GENOMIC DNA]</scope>
    <source>
        <strain evidence="2 3">DSM 15930</strain>
    </source>
</reference>
<dbReference type="STRING" id="1120996.SAMN02746066_04528"/>
<dbReference type="SUPFAM" id="SSF56784">
    <property type="entry name" value="HAD-like"/>
    <property type="match status" value="1"/>
</dbReference>
<dbReference type="PANTHER" id="PTHR43434">
    <property type="entry name" value="PHOSPHOGLYCOLATE PHOSPHATASE"/>
    <property type="match status" value="1"/>
</dbReference>
<dbReference type="GO" id="GO:0050194">
    <property type="term" value="F:phosphonoacetaldehyde hydrolase activity"/>
    <property type="evidence" value="ECO:0007669"/>
    <property type="project" value="UniProtKB-UniRule"/>
</dbReference>
<dbReference type="Pfam" id="PF00702">
    <property type="entry name" value="Hydrolase"/>
    <property type="match status" value="1"/>
</dbReference>
<proteinExistence type="inferred from homology"/>
<evidence type="ECO:0000313" key="3">
    <source>
        <dbReference type="Proteomes" id="UP000184038"/>
    </source>
</evidence>
<organism evidence="2 3">
    <name type="scientific">Anaerosporobacter mobilis DSM 15930</name>
    <dbReference type="NCBI Taxonomy" id="1120996"/>
    <lineage>
        <taxon>Bacteria</taxon>
        <taxon>Bacillati</taxon>
        <taxon>Bacillota</taxon>
        <taxon>Clostridia</taxon>
        <taxon>Lachnospirales</taxon>
        <taxon>Lachnospiraceae</taxon>
        <taxon>Anaerosporobacter</taxon>
    </lineage>
</organism>